<protein>
    <submittedName>
        <fullName evidence="4">AsmA family protein</fullName>
    </submittedName>
</protein>
<reference evidence="5" key="1">
    <citation type="submission" date="2018-07" db="EMBL/GenBank/DDBJ databases">
        <authorList>
            <person name="Liu B.-T."/>
            <person name="Du Z."/>
        </authorList>
    </citation>
    <scope>NUCLEOTIDE SEQUENCE [LARGE SCALE GENOMIC DNA]</scope>
    <source>
        <strain evidence="5">XYN52</strain>
    </source>
</reference>
<sequence>MLLILVLGGAFVVPWFIDWNAYKPRMEQMAEAALGVEVAIDGDMDFVLLPQPRMHFEHVRIGPEAAPIGAADLIEADLSLIDFLRDRFTVTELRLFAPQLSLTIDETGAMRTPITLAETASVSNVSIANARFESGTVSLVDLRSGERWESRDFTGRMQMTALRGPFVLQGTLTHGQTVHAVAFATSAMNEAGAMQLSATLRPVGGPFSAAIEGLLRTGDAPHFSGNLTYRQFAEDGGETVVGDLLLQGPVTADLDAVTLSEFTLLPDENQPTTRLTGSAALSLGADPGFEATVSGGVVTLLPGEVIPDDSLQPYAALRLLGEMPEPLIPALRAQLAISINELRVRGVSMRDVRLDARSDGVAWEIEEFSGRLSGDTTLKLTGTLARAAGWPAFEGTLALASPRLDALSLLWKRPQDGNPLFGMAGSLNGRVQLVNDRLSLVDGVATLDGTTHAVSGDVRFGATPSLDLDVGLSALTEGQSAALAALMPQIDPAGAFGLSFPQGRLSLAVEHAFALGLPLEGLDLVSAWSEAGMAFEQVALQSFGGVGFDGQAQASGSLAAPVVSGEGVLTIAQGARALDLVPGIGAAGTPLRRAVLGSLPARLDVDLEAPGRDTIQSAVLQGMAGALDLALTLDMTGGVLGLGREALGVTLDLAADRGSELFEQMGLPEVMLAEDGIITNARVFGNPRGLMEADLSIEGGGERIDFSGNLDFSNPVSLRGQGETAFIFQDGAALGLLSGARGVWFPALEGGARVSFIGGESVQFDAISALSGERALSGQITYAAQRDSALVTGALAAEALDIETLASMLAGPAALIDGGNGLWPDGPVDIGASPRQTRGRVSITAPALYADDQRLIEALAFDYVWGNEDNGLRGLFGEMGGGTVQLDATLCCSSTVASKSLSGRFTLNGVRLDAVLPEVAGDVLGGTLTLGAQFQASGESFDGLAATLNGEGSFSIADLRIEGLSPSVFNAAADVDDLVAIAPDDFEALVAMALASGPFRADEAGGLASMIGGRLRVSNLAIGGTGARLVGGGSLDLRDGDLDAQWTLGLTRMLAGNGLITETTGRLGVGVSGSIFDPVRSLDIGPMVDAIQMQAYELELNELEALRAEQEARQQAAAEEQARLMEEQARRAAEQLLLEQQQNSLQSDETRQLLDDIEALLNGGLDAPATNPAPAPTPQSPSFTILPPGALQLDGL</sequence>
<dbReference type="Proteomes" id="UP000253759">
    <property type="component" value="Unassembled WGS sequence"/>
</dbReference>
<dbReference type="PANTHER" id="PTHR30441">
    <property type="entry name" value="DUF748 DOMAIN-CONTAINING PROTEIN"/>
    <property type="match status" value="1"/>
</dbReference>
<gene>
    <name evidence="4" type="ORF">DVH29_02020</name>
</gene>
<dbReference type="EMBL" id="QQNH01000002">
    <property type="protein sequence ID" value="RDE10195.1"/>
    <property type="molecule type" value="Genomic_DNA"/>
</dbReference>
<keyword evidence="1" id="KW-0175">Coiled coil</keyword>
<feature type="domain" description="AsmA" evidence="3">
    <location>
        <begin position="2"/>
        <end position="113"/>
    </location>
</feature>
<evidence type="ECO:0000313" key="4">
    <source>
        <dbReference type="EMBL" id="RDE10195.1"/>
    </source>
</evidence>
<feature type="coiled-coil region" evidence="1">
    <location>
        <begin position="1093"/>
        <end position="1142"/>
    </location>
</feature>
<dbReference type="AlphaFoldDB" id="A0A369W8M6"/>
<accession>A0A369W8M6</accession>
<feature type="region of interest" description="Disordered" evidence="2">
    <location>
        <begin position="1163"/>
        <end position="1196"/>
    </location>
</feature>
<proteinExistence type="predicted"/>
<dbReference type="Pfam" id="PF05170">
    <property type="entry name" value="AsmA"/>
    <property type="match status" value="1"/>
</dbReference>
<dbReference type="GO" id="GO:0005886">
    <property type="term" value="C:plasma membrane"/>
    <property type="evidence" value="ECO:0007669"/>
    <property type="project" value="TreeGrafter"/>
</dbReference>
<evidence type="ECO:0000259" key="3">
    <source>
        <dbReference type="Pfam" id="PF05170"/>
    </source>
</evidence>
<dbReference type="InterPro" id="IPR052894">
    <property type="entry name" value="AsmA-related"/>
</dbReference>
<organism evidence="4 5">
    <name type="scientific">Pelagibacterium lacus</name>
    <dbReference type="NCBI Taxonomy" id="2282655"/>
    <lineage>
        <taxon>Bacteria</taxon>
        <taxon>Pseudomonadati</taxon>
        <taxon>Pseudomonadota</taxon>
        <taxon>Alphaproteobacteria</taxon>
        <taxon>Hyphomicrobiales</taxon>
        <taxon>Devosiaceae</taxon>
        <taxon>Pelagibacterium</taxon>
    </lineage>
</organism>
<keyword evidence="5" id="KW-1185">Reference proteome</keyword>
<dbReference type="GO" id="GO:0090313">
    <property type="term" value="P:regulation of protein targeting to membrane"/>
    <property type="evidence" value="ECO:0007669"/>
    <property type="project" value="TreeGrafter"/>
</dbReference>
<dbReference type="PANTHER" id="PTHR30441:SF4">
    <property type="entry name" value="PROTEIN ASMA"/>
    <property type="match status" value="1"/>
</dbReference>
<dbReference type="InterPro" id="IPR007844">
    <property type="entry name" value="AsmA"/>
</dbReference>
<name>A0A369W8M6_9HYPH</name>
<evidence type="ECO:0000256" key="2">
    <source>
        <dbReference type="SAM" id="MobiDB-lite"/>
    </source>
</evidence>
<evidence type="ECO:0000313" key="5">
    <source>
        <dbReference type="Proteomes" id="UP000253759"/>
    </source>
</evidence>
<evidence type="ECO:0000256" key="1">
    <source>
        <dbReference type="SAM" id="Coils"/>
    </source>
</evidence>
<comment type="caution">
    <text evidence="4">The sequence shown here is derived from an EMBL/GenBank/DDBJ whole genome shotgun (WGS) entry which is preliminary data.</text>
</comment>